<evidence type="ECO:0000313" key="1">
    <source>
        <dbReference type="EMBL" id="SPE18463.1"/>
    </source>
</evidence>
<dbReference type="CDD" id="cd09024">
    <property type="entry name" value="Aldose_epim_lacX"/>
    <property type="match status" value="1"/>
</dbReference>
<dbReference type="RefSeq" id="WP_016264923.1">
    <property type="nucleotide sequence ID" value="NZ_CAKMCP010000001.1"/>
</dbReference>
<dbReference type="GO" id="GO:0030246">
    <property type="term" value="F:carbohydrate binding"/>
    <property type="evidence" value="ECO:0007669"/>
    <property type="project" value="InterPro"/>
</dbReference>
<dbReference type="Gene3D" id="2.70.98.10">
    <property type="match status" value="1"/>
</dbReference>
<protein>
    <submittedName>
        <fullName evidence="1">Aldose 1-epimerase</fullName>
    </submittedName>
</protein>
<comment type="caution">
    <text evidence="1">The sequence shown here is derived from an EMBL/GenBank/DDBJ whole genome shotgun (WGS) entry which is preliminary data.</text>
</comment>
<dbReference type="InterPro" id="IPR037481">
    <property type="entry name" value="LacX"/>
</dbReference>
<dbReference type="Proteomes" id="UP000239650">
    <property type="component" value="Unassembled WGS sequence"/>
</dbReference>
<dbReference type="InterPro" id="IPR014718">
    <property type="entry name" value="GH-type_carb-bd"/>
</dbReference>
<dbReference type="GO" id="GO:0005975">
    <property type="term" value="P:carbohydrate metabolic process"/>
    <property type="evidence" value="ECO:0007669"/>
    <property type="project" value="InterPro"/>
</dbReference>
<organism evidence="1 2">
    <name type="scientific">Latilactobacillus sakei</name>
    <name type="common">Lactobacillus sakei</name>
    <dbReference type="NCBI Taxonomy" id="1599"/>
    <lineage>
        <taxon>Bacteria</taxon>
        <taxon>Bacillati</taxon>
        <taxon>Bacillota</taxon>
        <taxon>Bacilli</taxon>
        <taxon>Lactobacillales</taxon>
        <taxon>Lactobacillaceae</taxon>
        <taxon>Latilactobacillus</taxon>
    </lineage>
</organism>
<dbReference type="Pfam" id="PF01263">
    <property type="entry name" value="Aldose_epim"/>
    <property type="match status" value="1"/>
</dbReference>
<dbReference type="InterPro" id="IPR011013">
    <property type="entry name" value="Gal_mutarotase_sf_dom"/>
</dbReference>
<dbReference type="AlphaFoldDB" id="A0AAE8LV04"/>
<proteinExistence type="predicted"/>
<evidence type="ECO:0000313" key="2">
    <source>
        <dbReference type="Proteomes" id="UP000239650"/>
    </source>
</evidence>
<name>A0AAE8LV04_LATSK</name>
<gene>
    <name evidence="1" type="ORF">LAS9267_00110</name>
</gene>
<dbReference type="SUPFAM" id="SSF74650">
    <property type="entry name" value="Galactose mutarotase-like"/>
    <property type="match status" value="1"/>
</dbReference>
<dbReference type="InterPro" id="IPR008183">
    <property type="entry name" value="Aldose_1/G6P_1-epimerase"/>
</dbReference>
<accession>A0AAE8LV04</accession>
<reference evidence="1 2" key="1">
    <citation type="submission" date="2018-02" db="EMBL/GenBank/DDBJ databases">
        <authorList>
            <person name="Rodrigo-Torres L."/>
            <person name="Arahal R. D."/>
            <person name="Lucena T."/>
        </authorList>
    </citation>
    <scope>NUCLEOTIDE SEQUENCE [LARGE SCALE GENOMIC DNA]</scope>
    <source>
        <strain evidence="1 2">CECT 9267</strain>
    </source>
</reference>
<dbReference type="EMBL" id="OKRC01000001">
    <property type="protein sequence ID" value="SPE18463.1"/>
    <property type="molecule type" value="Genomic_DNA"/>
</dbReference>
<dbReference type="GO" id="GO:0016853">
    <property type="term" value="F:isomerase activity"/>
    <property type="evidence" value="ECO:0007669"/>
    <property type="project" value="InterPro"/>
</dbReference>
<sequence length="292" mass="33332">MYRIENEQLSVTINPVGAEITSIYNKEDDFEYIWQGVQWPKHAPVLFPAIGRSNEGAYLIDGKTYEMPQHGFVADQHFTLESQTTTSLSLKLVANETTLQYYPYHFELIIGLQLAADQVHFTATVNNLENQDLSFSFGSHPAFNVPINDEGYFDDYQITFETPEDEIRYFEIVKTPNPYRSGKLCTLKHVENKTVPLTHKMFEKGLLIIENQLSEIKLTSEKSEHSIGLDLGDFKYLTLWTKEGADAPFLCLEPFYGLPDVVGDKRELATKEANYHLTAKETASIGYTMTFK</sequence>